<dbReference type="Gene3D" id="3.20.20.70">
    <property type="entry name" value="Aldolase class I"/>
    <property type="match status" value="1"/>
</dbReference>
<accession>A0A0E2E6R8</accession>
<evidence type="ECO:0000256" key="1">
    <source>
        <dbReference type="ARBA" id="ARBA00009777"/>
    </source>
</evidence>
<comment type="similarity">
    <text evidence="1">Belongs to the organic radical-activating enzymes family.</text>
</comment>
<dbReference type="HOGENOM" id="CLU_062674_0_0_12"/>
<keyword evidence="2" id="KW-0004">4Fe-4S</keyword>
<proteinExistence type="inferred from homology"/>
<name>A0A0E2E6R8_TREDN</name>
<dbReference type="PANTHER" id="PTHR43075">
    <property type="entry name" value="FORMATE LYASE ACTIVATING ENZYME, PUTATIVE (AFU_ORTHOLOGUE AFUA_2G15630)-RELATED"/>
    <property type="match status" value="1"/>
</dbReference>
<dbReference type="RefSeq" id="WP_002684184.1">
    <property type="nucleotide sequence ID" value="NZ_CM001795.1"/>
</dbReference>
<dbReference type="InterPro" id="IPR040085">
    <property type="entry name" value="MJ0674-like"/>
</dbReference>
<dbReference type="PROSITE" id="PS01087">
    <property type="entry name" value="RADICAL_ACTIVATING"/>
    <property type="match status" value="1"/>
</dbReference>
<comment type="caution">
    <text evidence="10">The sequence shown here is derived from an EMBL/GenBank/DDBJ whole genome shotgun (WGS) entry which is preliminary data.</text>
</comment>
<feature type="binding site" evidence="8">
    <location>
        <position position="69"/>
    </location>
    <ligand>
        <name>[4Fe-4S] cluster</name>
        <dbReference type="ChEBI" id="CHEBI:49883"/>
        <note>4Fe-4S-S-AdoMet</note>
    </ligand>
</feature>
<dbReference type="CDD" id="cd01335">
    <property type="entry name" value="Radical_SAM"/>
    <property type="match status" value="1"/>
</dbReference>
<keyword evidence="3 8" id="KW-0949">S-adenosyl-L-methionine</keyword>
<dbReference type="InterPro" id="IPR001989">
    <property type="entry name" value="Radical_activat_CS"/>
</dbReference>
<keyword evidence="7 8" id="KW-0411">Iron-sulfur</keyword>
<dbReference type="GO" id="GO:0016491">
    <property type="term" value="F:oxidoreductase activity"/>
    <property type="evidence" value="ECO:0007669"/>
    <property type="project" value="UniProtKB-KW"/>
</dbReference>
<feature type="domain" description="Radical SAM core" evidence="9">
    <location>
        <begin position="64"/>
        <end position="172"/>
    </location>
</feature>
<dbReference type="PIRSF" id="PIRSF004869">
    <property type="entry name" value="PflX_prd"/>
    <property type="match status" value="1"/>
</dbReference>
<dbReference type="SFLD" id="SFLDG01099">
    <property type="entry name" value="Uncharacterised_Radical_SAM_Su"/>
    <property type="match status" value="1"/>
</dbReference>
<evidence type="ECO:0000259" key="9">
    <source>
        <dbReference type="Pfam" id="PF04055"/>
    </source>
</evidence>
<dbReference type="SFLD" id="SFLDS00029">
    <property type="entry name" value="Radical_SAM"/>
    <property type="match status" value="1"/>
</dbReference>
<reference evidence="10" key="1">
    <citation type="submission" date="2012-01" db="EMBL/GenBank/DDBJ databases">
        <title>The Genome Sequence of Treponema denticola H-22.</title>
        <authorList>
            <consortium name="The Broad Institute Genome Sequencing Platform"/>
            <person name="Earl A."/>
            <person name="Ward D."/>
            <person name="Feldgarden M."/>
            <person name="Gevers D."/>
            <person name="Blanton J.M."/>
            <person name="Fenno C.J."/>
            <person name="Baranova O.V."/>
            <person name="Mathney J."/>
            <person name="Dewhirst F.E."/>
            <person name="Izard J."/>
            <person name="Young S.K."/>
            <person name="Zeng Q."/>
            <person name="Gargeya S."/>
            <person name="Fitzgerald M."/>
            <person name="Haas B."/>
            <person name="Abouelleil A."/>
            <person name="Alvarado L."/>
            <person name="Arachchi H.M."/>
            <person name="Berlin A."/>
            <person name="Chapman S.B."/>
            <person name="Gearin G."/>
            <person name="Goldberg J."/>
            <person name="Griggs A."/>
            <person name="Gujja S."/>
            <person name="Hansen M."/>
            <person name="Heiman D."/>
            <person name="Howarth C."/>
            <person name="Larimer J."/>
            <person name="Lui A."/>
            <person name="MacDonald P.J.P."/>
            <person name="McCowen C."/>
            <person name="Montmayeur A."/>
            <person name="Murphy C."/>
            <person name="Neiman D."/>
            <person name="Pearson M."/>
            <person name="Priest M."/>
            <person name="Roberts A."/>
            <person name="Saif S."/>
            <person name="Shea T."/>
            <person name="Sisk P."/>
            <person name="Stolte C."/>
            <person name="Sykes S."/>
            <person name="Wortman J."/>
            <person name="Nusbaum C."/>
            <person name="Birren B."/>
        </authorList>
    </citation>
    <scope>NUCLEOTIDE SEQUENCE [LARGE SCALE GENOMIC DNA]</scope>
    <source>
        <strain evidence="10">H-22</strain>
    </source>
</reference>
<dbReference type="Proteomes" id="UP000011705">
    <property type="component" value="Chromosome"/>
</dbReference>
<evidence type="ECO:0000313" key="10">
    <source>
        <dbReference type="EMBL" id="EMB33808.1"/>
    </source>
</evidence>
<evidence type="ECO:0000256" key="3">
    <source>
        <dbReference type="ARBA" id="ARBA00022691"/>
    </source>
</evidence>
<keyword evidence="6 8" id="KW-0408">Iron</keyword>
<keyword evidence="4 8" id="KW-0479">Metal-binding</keyword>
<dbReference type="InterPro" id="IPR058240">
    <property type="entry name" value="rSAM_sf"/>
</dbReference>
<dbReference type="GO" id="GO:0046872">
    <property type="term" value="F:metal ion binding"/>
    <property type="evidence" value="ECO:0007669"/>
    <property type="project" value="UniProtKB-KW"/>
</dbReference>
<keyword evidence="5" id="KW-0560">Oxidoreductase</keyword>
<evidence type="ECO:0000256" key="4">
    <source>
        <dbReference type="ARBA" id="ARBA00022723"/>
    </source>
</evidence>
<dbReference type="GO" id="GO:0051539">
    <property type="term" value="F:4 iron, 4 sulfur cluster binding"/>
    <property type="evidence" value="ECO:0007669"/>
    <property type="project" value="UniProtKB-KW"/>
</dbReference>
<dbReference type="SUPFAM" id="SSF102114">
    <property type="entry name" value="Radical SAM enzymes"/>
    <property type="match status" value="1"/>
</dbReference>
<protein>
    <recommendedName>
        <fullName evidence="9">Radical SAM core domain-containing protein</fullName>
    </recommendedName>
</protein>
<dbReference type="PATRIC" id="fig|999432.5.peg.1238"/>
<dbReference type="InterPro" id="IPR007197">
    <property type="entry name" value="rSAM"/>
</dbReference>
<evidence type="ECO:0000256" key="8">
    <source>
        <dbReference type="PIRSR" id="PIRSR004869-50"/>
    </source>
</evidence>
<dbReference type="AlphaFoldDB" id="A0A0E2E6R8"/>
<evidence type="ECO:0000256" key="6">
    <source>
        <dbReference type="ARBA" id="ARBA00023004"/>
    </source>
</evidence>
<comment type="cofactor">
    <cofactor evidence="8">
        <name>[4Fe-4S] cluster</name>
        <dbReference type="ChEBI" id="CHEBI:49883"/>
    </cofactor>
    <text evidence="8">Binds 1 [4Fe-4S] cluster. The cluster is coordinated with 3 cysteines and an exchangeable S-adenosyl-L-methionine.</text>
</comment>
<dbReference type="EMBL" id="AGDV01000010">
    <property type="protein sequence ID" value="EMB33808.1"/>
    <property type="molecule type" value="Genomic_DNA"/>
</dbReference>
<dbReference type="PANTHER" id="PTHR43075:SF1">
    <property type="entry name" value="FORMATE LYASE ACTIVATING ENZYME, PUTATIVE (AFU_ORTHOLOGUE AFUA_2G15630)-RELATED"/>
    <property type="match status" value="1"/>
</dbReference>
<evidence type="ECO:0000256" key="2">
    <source>
        <dbReference type="ARBA" id="ARBA00022485"/>
    </source>
</evidence>
<dbReference type="InterPro" id="IPR016431">
    <property type="entry name" value="Pyrv-formate_lyase-activ_prd"/>
</dbReference>
<gene>
    <name evidence="10" type="ORF">HMPREF9726_01188</name>
</gene>
<dbReference type="InterPro" id="IPR013785">
    <property type="entry name" value="Aldolase_TIM"/>
</dbReference>
<evidence type="ECO:0000256" key="7">
    <source>
        <dbReference type="ARBA" id="ARBA00023014"/>
    </source>
</evidence>
<feature type="binding site" evidence="8">
    <location>
        <position position="76"/>
    </location>
    <ligand>
        <name>[4Fe-4S] cluster</name>
        <dbReference type="ChEBI" id="CHEBI:49883"/>
        <note>4Fe-4S-S-AdoMet</note>
    </ligand>
</feature>
<sequence length="331" mass="37257">MLSFEDFSFKEYDSCTLCPKNCKVNRNKGEKGFCRETRDLRLAWAGLHFGEEPPITGAGGSGTIFVTGCNLRCSFCQNYQISQEGMGRAVSLEEFVNLCFVLEKEGAENINIVTGSHAIPAIALVLKEAKGRGLKIPIVWNSSAYETEEAISLLSDCVDGWLPDLKTLNPQISSQVFYAPDYPETATRAILKMAGLSPLKICMENKEKYPLGKLYSGVIVRHLALPSRIADSRAVLRWFAKNLRGRALISVMTQYTPVKRTAGIKNYSLFENRMLNLKEDETLKDLLSSLKIDEGFYQELVASDDWLPDFNREQTFSSKLSKPLWHWKQIS</sequence>
<dbReference type="Pfam" id="PF04055">
    <property type="entry name" value="Radical_SAM"/>
    <property type="match status" value="1"/>
</dbReference>
<evidence type="ECO:0000256" key="5">
    <source>
        <dbReference type="ARBA" id="ARBA00023002"/>
    </source>
</evidence>
<organism evidence="10">
    <name type="scientific">Treponema denticola H-22</name>
    <dbReference type="NCBI Taxonomy" id="999432"/>
    <lineage>
        <taxon>Bacteria</taxon>
        <taxon>Pseudomonadati</taxon>
        <taxon>Spirochaetota</taxon>
        <taxon>Spirochaetia</taxon>
        <taxon>Spirochaetales</taxon>
        <taxon>Treponemataceae</taxon>
        <taxon>Treponema</taxon>
    </lineage>
</organism>
<feature type="binding site" evidence="8">
    <location>
        <position position="73"/>
    </location>
    <ligand>
        <name>[4Fe-4S] cluster</name>
        <dbReference type="ChEBI" id="CHEBI:49883"/>
        <note>4Fe-4S-S-AdoMet</note>
    </ligand>
</feature>